<evidence type="ECO:0000313" key="3">
    <source>
        <dbReference type="EMBL" id="KAG5662136.1"/>
    </source>
</evidence>
<dbReference type="Proteomes" id="UP000782241">
    <property type="component" value="Unassembled WGS sequence"/>
</dbReference>
<evidence type="ECO:0000256" key="2">
    <source>
        <dbReference type="SAM" id="MobiDB-lite"/>
    </source>
</evidence>
<organism evidence="3 4">
    <name type="scientific">Fusarium avenaceum</name>
    <dbReference type="NCBI Taxonomy" id="40199"/>
    <lineage>
        <taxon>Eukaryota</taxon>
        <taxon>Fungi</taxon>
        <taxon>Dikarya</taxon>
        <taxon>Ascomycota</taxon>
        <taxon>Pezizomycotina</taxon>
        <taxon>Sordariomycetes</taxon>
        <taxon>Hypocreomycetidae</taxon>
        <taxon>Hypocreales</taxon>
        <taxon>Nectriaceae</taxon>
        <taxon>Fusarium</taxon>
        <taxon>Fusarium tricinctum species complex</taxon>
    </lineage>
</organism>
<feature type="compositionally biased region" description="Basic and acidic residues" evidence="2">
    <location>
        <begin position="62"/>
        <end position="72"/>
    </location>
</feature>
<protein>
    <recommendedName>
        <fullName evidence="5">Expansin-like EG45 domain-containing protein</fullName>
    </recommendedName>
</protein>
<keyword evidence="1" id="KW-0732">Signal</keyword>
<dbReference type="PANTHER" id="PTHR31836:SF21">
    <property type="entry name" value="EXPANSIN-LIKE PROTEIN 7"/>
    <property type="match status" value="1"/>
</dbReference>
<evidence type="ECO:0000313" key="4">
    <source>
        <dbReference type="Proteomes" id="UP000782241"/>
    </source>
</evidence>
<dbReference type="Gene3D" id="2.40.40.10">
    <property type="entry name" value="RlpA-like domain"/>
    <property type="match status" value="1"/>
</dbReference>
<feature type="region of interest" description="Disordered" evidence="2">
    <location>
        <begin position="45"/>
        <end position="73"/>
    </location>
</feature>
<dbReference type="EMBL" id="JAGPUO010000006">
    <property type="protein sequence ID" value="KAG5662136.1"/>
    <property type="molecule type" value="Genomic_DNA"/>
</dbReference>
<accession>A0A9P7H3Y6</accession>
<dbReference type="InterPro" id="IPR049818">
    <property type="entry name" value="Expansin_EXLX1-like"/>
</dbReference>
<gene>
    <name evidence="3" type="ORF">KAF25_004375</name>
</gene>
<sequence>MAEAKSIHDIIRQHPRERLLVQPLEWTQLHLGLLRCSFQEEEIDNLPEESENSTSEVSGSKKSVDRDARSAERLATSEMKNAAIKKLVAEDGGPLRLQRPFGYFCFGKKHEYRLHGAVFSMRSSGSLTPVFAFLQRGMIRIQREGVFGLPKPRRPNPPAELLREMRLKQIEPADQWRDPYILAVLVGLAQSQAEEKQSPKAPFRESHVFMLKVVSSDLNHRSPANILSSIHNSSLSLLHITMKFLPVLLAGPALVAGRYLSDEVTSGTSTHYGGNVSGGNCGFVNYSIPPGLYGTAFSGSNWDNAGVCGNCIEVTGPTGKKAKVMIVDKCPECNKGHLDLFENTFAAVGGSNGLVQTSWRAISCDITTPLVLRNKEGTSPYWFSMQVRNSNLPVKSLEVSIDNGKSWTGTTRKDYNFFENPSGFRTQTVDVRITSSTGSTIVVKGVNVNPMTEFKAASNFA</sequence>
<comment type="caution">
    <text evidence="3">The sequence shown here is derived from an EMBL/GenBank/DDBJ whole genome shotgun (WGS) entry which is preliminary data.</text>
</comment>
<dbReference type="InterPro" id="IPR036749">
    <property type="entry name" value="Expansin_CBD_sf"/>
</dbReference>
<dbReference type="AlphaFoldDB" id="A0A9P7H3Y6"/>
<name>A0A9P7H3Y6_9HYPO</name>
<dbReference type="SUPFAM" id="SSF50685">
    <property type="entry name" value="Barwin-like endoglucanases"/>
    <property type="match status" value="1"/>
</dbReference>
<dbReference type="InterPro" id="IPR051477">
    <property type="entry name" value="Expansin_CellWall"/>
</dbReference>
<reference evidence="3" key="1">
    <citation type="submission" date="2021-04" db="EMBL/GenBank/DDBJ databases">
        <title>Draft genome of Fusarium avenaceum strain F156N33, isolated from an atmospheric sample in Virginia.</title>
        <authorList>
            <person name="Yang S."/>
            <person name="Vinatzer B.A."/>
            <person name="Coleman J."/>
        </authorList>
    </citation>
    <scope>NUCLEOTIDE SEQUENCE</scope>
    <source>
        <strain evidence="3">F156N33</strain>
    </source>
</reference>
<dbReference type="Gene3D" id="2.60.40.760">
    <property type="entry name" value="Expansin, cellulose-binding-like domain"/>
    <property type="match status" value="1"/>
</dbReference>
<dbReference type="InterPro" id="IPR036908">
    <property type="entry name" value="RlpA-like_sf"/>
</dbReference>
<dbReference type="SUPFAM" id="SSF49590">
    <property type="entry name" value="PHL pollen allergen"/>
    <property type="match status" value="1"/>
</dbReference>
<feature type="compositionally biased region" description="Polar residues" evidence="2">
    <location>
        <begin position="52"/>
        <end position="61"/>
    </location>
</feature>
<keyword evidence="4" id="KW-1185">Reference proteome</keyword>
<dbReference type="CDD" id="cd22271">
    <property type="entry name" value="DPBB_EXP_N-like"/>
    <property type="match status" value="1"/>
</dbReference>
<dbReference type="NCBIfam" id="NF041144">
    <property type="entry name" value="expansin_EXLX1"/>
    <property type="match status" value="1"/>
</dbReference>
<evidence type="ECO:0008006" key="5">
    <source>
        <dbReference type="Google" id="ProtNLM"/>
    </source>
</evidence>
<proteinExistence type="predicted"/>
<evidence type="ECO:0000256" key="1">
    <source>
        <dbReference type="ARBA" id="ARBA00022729"/>
    </source>
</evidence>
<dbReference type="PANTHER" id="PTHR31836">
    <property type="match status" value="1"/>
</dbReference>